<keyword evidence="2" id="KW-1185">Reference proteome</keyword>
<dbReference type="EMBL" id="VXIV02003283">
    <property type="protein sequence ID" value="KAF6018688.1"/>
    <property type="molecule type" value="Genomic_DNA"/>
</dbReference>
<proteinExistence type="predicted"/>
<protein>
    <submittedName>
        <fullName evidence="1">Uncharacterized protein</fullName>
    </submittedName>
</protein>
<dbReference type="Proteomes" id="UP000593567">
    <property type="component" value="Unassembled WGS sequence"/>
</dbReference>
<gene>
    <name evidence="1" type="ORF">EB796_022989</name>
</gene>
<accession>A0A7J7IZN6</accession>
<evidence type="ECO:0000313" key="1">
    <source>
        <dbReference type="EMBL" id="KAF6018688.1"/>
    </source>
</evidence>
<comment type="caution">
    <text evidence="1">The sequence shown here is derived from an EMBL/GenBank/DDBJ whole genome shotgun (WGS) entry which is preliminary data.</text>
</comment>
<evidence type="ECO:0000313" key="2">
    <source>
        <dbReference type="Proteomes" id="UP000593567"/>
    </source>
</evidence>
<name>A0A7J7IZN6_BUGNE</name>
<dbReference type="AlphaFoldDB" id="A0A7J7IZN6"/>
<reference evidence="1" key="1">
    <citation type="submission" date="2020-06" db="EMBL/GenBank/DDBJ databases">
        <title>Draft genome of Bugula neritina, a colonial animal packing powerful symbionts and potential medicines.</title>
        <authorList>
            <person name="Rayko M."/>
        </authorList>
    </citation>
    <scope>NUCLEOTIDE SEQUENCE [LARGE SCALE GENOMIC DNA]</scope>
    <source>
        <strain evidence="1">Kwan_BN1</strain>
    </source>
</reference>
<sequence>MQKKVTDQGGYPYPENIYQTVRHTSRLHQPPDTKHMGTQSMHSSLNTCCTSASPLKPIIYFYTCLGRSTESISTVMGGGPAAVVETPESCAPELQCYK</sequence>
<organism evidence="1 2">
    <name type="scientific">Bugula neritina</name>
    <name type="common">Brown bryozoan</name>
    <name type="synonym">Sertularia neritina</name>
    <dbReference type="NCBI Taxonomy" id="10212"/>
    <lineage>
        <taxon>Eukaryota</taxon>
        <taxon>Metazoa</taxon>
        <taxon>Spiralia</taxon>
        <taxon>Lophotrochozoa</taxon>
        <taxon>Bryozoa</taxon>
        <taxon>Gymnolaemata</taxon>
        <taxon>Cheilostomatida</taxon>
        <taxon>Flustrina</taxon>
        <taxon>Buguloidea</taxon>
        <taxon>Bugulidae</taxon>
        <taxon>Bugula</taxon>
    </lineage>
</organism>